<sequence>MSAVATKAAVGTPAKKGVGSAAGKKAPPKAPAPGTFIAATKFDGAKPGMAFKNGPHGLGYYLDASGSASPSQRTADTTSSSNREQLDPAEVFSTLPLSMQVAFEARDIMALDAALAAMPPAEAEECMRNNASSPSAKDEDRSAAASSEGVASSELFERGPYRAGGGGPKSDLSKGAKGAAAEGDGKPSPAAAKKAPAAAKPMGKGSAAKGSSSSNAAESSTLSERVEALTAQLRQEQQARGAMQAELEKAHTATQRLLEKLDAAERFKSDEAKAVSASRKAEQRLQAENEVLRKRLAAAGLPTEVDGLGVAESSGAGGSSSEGAMRASSAFDAAKQSPDQIPTLGFPPASLDPDEVLATLPESMQRAFDALDVQALHAALAALPPAEASEYMRRCVASGLWDPNGGGGEA</sequence>
<organism evidence="3 4">
    <name type="scientific">Chrysochromulina tobinii</name>
    <dbReference type="NCBI Taxonomy" id="1460289"/>
    <lineage>
        <taxon>Eukaryota</taxon>
        <taxon>Haptista</taxon>
        <taxon>Haptophyta</taxon>
        <taxon>Prymnesiophyceae</taxon>
        <taxon>Prymnesiales</taxon>
        <taxon>Chrysochromulinaceae</taxon>
        <taxon>Chrysochromulina</taxon>
    </lineage>
</organism>
<feature type="region of interest" description="Disordered" evidence="1">
    <location>
        <begin position="232"/>
        <end position="251"/>
    </location>
</feature>
<dbReference type="InterPro" id="IPR013873">
    <property type="entry name" value="Cdc37_C"/>
</dbReference>
<dbReference type="Pfam" id="PF08564">
    <property type="entry name" value="CDC37_C"/>
    <property type="match status" value="2"/>
</dbReference>
<dbReference type="GO" id="GO:0006457">
    <property type="term" value="P:protein folding"/>
    <property type="evidence" value="ECO:0007669"/>
    <property type="project" value="TreeGrafter"/>
</dbReference>
<feature type="compositionally biased region" description="Low complexity" evidence="1">
    <location>
        <begin position="143"/>
        <end position="154"/>
    </location>
</feature>
<evidence type="ECO:0000256" key="1">
    <source>
        <dbReference type="SAM" id="MobiDB-lite"/>
    </source>
</evidence>
<feature type="domain" description="Cdc37 C-terminal" evidence="2">
    <location>
        <begin position="344"/>
        <end position="409"/>
    </location>
</feature>
<comment type="caution">
    <text evidence="3">The sequence shown here is derived from an EMBL/GenBank/DDBJ whole genome shotgun (WGS) entry which is preliminary data.</text>
</comment>
<dbReference type="GO" id="GO:0051082">
    <property type="term" value="F:unfolded protein binding"/>
    <property type="evidence" value="ECO:0007669"/>
    <property type="project" value="TreeGrafter"/>
</dbReference>
<feature type="compositionally biased region" description="Low complexity" evidence="1">
    <location>
        <begin position="13"/>
        <end position="25"/>
    </location>
</feature>
<feature type="region of interest" description="Disordered" evidence="1">
    <location>
        <begin position="120"/>
        <end position="227"/>
    </location>
</feature>
<feature type="compositionally biased region" description="Low complexity" evidence="1">
    <location>
        <begin position="175"/>
        <end position="220"/>
    </location>
</feature>
<feature type="region of interest" description="Disordered" evidence="1">
    <location>
        <begin position="1"/>
        <end position="33"/>
    </location>
</feature>
<dbReference type="OrthoDB" id="440202at2759"/>
<dbReference type="SUPFAM" id="SSF101391">
    <property type="entry name" value="Hsp90 co-chaperone CDC37"/>
    <property type="match status" value="2"/>
</dbReference>
<keyword evidence="4" id="KW-1185">Reference proteome</keyword>
<accession>A0A0M0JPJ8</accession>
<gene>
    <name evidence="3" type="ORF">Ctob_014283</name>
</gene>
<proteinExistence type="predicted"/>
<dbReference type="AlphaFoldDB" id="A0A0M0JPJ8"/>
<dbReference type="InterPro" id="IPR004918">
    <property type="entry name" value="Cdc37"/>
</dbReference>
<feature type="region of interest" description="Disordered" evidence="1">
    <location>
        <begin position="61"/>
        <end position="88"/>
    </location>
</feature>
<evidence type="ECO:0000259" key="2">
    <source>
        <dbReference type="SMART" id="SM01069"/>
    </source>
</evidence>
<dbReference type="Gene3D" id="6.10.140.250">
    <property type="match status" value="2"/>
</dbReference>
<dbReference type="GO" id="GO:0031072">
    <property type="term" value="F:heat shock protein binding"/>
    <property type="evidence" value="ECO:0007669"/>
    <property type="project" value="TreeGrafter"/>
</dbReference>
<feature type="compositionally biased region" description="Polar residues" evidence="1">
    <location>
        <begin position="66"/>
        <end position="83"/>
    </location>
</feature>
<dbReference type="GO" id="GO:0005737">
    <property type="term" value="C:cytoplasm"/>
    <property type="evidence" value="ECO:0007669"/>
    <property type="project" value="TreeGrafter"/>
</dbReference>
<reference evidence="4" key="1">
    <citation type="journal article" date="2015" name="PLoS Genet.">
        <title>Genome Sequence and Transcriptome Analyses of Chrysochromulina tobin: Metabolic Tools for Enhanced Algal Fitness in the Prominent Order Prymnesiales (Haptophyceae).</title>
        <authorList>
            <person name="Hovde B.T."/>
            <person name="Deodato C.R."/>
            <person name="Hunsperger H.M."/>
            <person name="Ryken S.A."/>
            <person name="Yost W."/>
            <person name="Jha R.K."/>
            <person name="Patterson J."/>
            <person name="Monnat R.J. Jr."/>
            <person name="Barlow S.B."/>
            <person name="Starkenburg S.R."/>
            <person name="Cattolico R.A."/>
        </authorList>
    </citation>
    <scope>NUCLEOTIDE SEQUENCE</scope>
    <source>
        <strain evidence="4">CCMP291</strain>
    </source>
</reference>
<evidence type="ECO:0000313" key="4">
    <source>
        <dbReference type="Proteomes" id="UP000037460"/>
    </source>
</evidence>
<evidence type="ECO:0000313" key="3">
    <source>
        <dbReference type="EMBL" id="KOO28222.1"/>
    </source>
</evidence>
<feature type="domain" description="Cdc37 C-terminal" evidence="2">
    <location>
        <begin position="83"/>
        <end position="154"/>
    </location>
</feature>
<protein>
    <recommendedName>
        <fullName evidence="2">Cdc37 C-terminal domain-containing protein</fullName>
    </recommendedName>
</protein>
<dbReference type="SMART" id="SM01069">
    <property type="entry name" value="CDC37_C"/>
    <property type="match status" value="2"/>
</dbReference>
<name>A0A0M0JPJ8_9EUKA</name>
<dbReference type="GO" id="GO:0050821">
    <property type="term" value="P:protein stabilization"/>
    <property type="evidence" value="ECO:0007669"/>
    <property type="project" value="TreeGrafter"/>
</dbReference>
<dbReference type="PANTHER" id="PTHR12800:SF4">
    <property type="entry name" value="HSP90 CO-CHAPERONE CDC37"/>
    <property type="match status" value="1"/>
</dbReference>
<dbReference type="PANTHER" id="PTHR12800">
    <property type="entry name" value="CDC37-RELATED"/>
    <property type="match status" value="1"/>
</dbReference>
<feature type="region of interest" description="Disordered" evidence="1">
    <location>
        <begin position="307"/>
        <end position="350"/>
    </location>
</feature>
<dbReference type="Proteomes" id="UP000037460">
    <property type="component" value="Unassembled WGS sequence"/>
</dbReference>
<feature type="compositionally biased region" description="Low complexity" evidence="1">
    <location>
        <begin position="321"/>
        <end position="330"/>
    </location>
</feature>
<dbReference type="GO" id="GO:0051087">
    <property type="term" value="F:protein-folding chaperone binding"/>
    <property type="evidence" value="ECO:0007669"/>
    <property type="project" value="TreeGrafter"/>
</dbReference>
<dbReference type="EMBL" id="JWZX01002601">
    <property type="protein sequence ID" value="KOO28222.1"/>
    <property type="molecule type" value="Genomic_DNA"/>
</dbReference>